<evidence type="ECO:0000313" key="1">
    <source>
        <dbReference type="EMBL" id="SVB02553.1"/>
    </source>
</evidence>
<dbReference type="NCBIfam" id="TIGR02608">
    <property type="entry name" value="delta_60_rpt"/>
    <property type="match status" value="6"/>
</dbReference>
<accession>A0A382ANG0</accession>
<dbReference type="EMBL" id="UINC01025966">
    <property type="protein sequence ID" value="SVB02553.1"/>
    <property type="molecule type" value="Genomic_DNA"/>
</dbReference>
<name>A0A382ANG0_9ZZZZ</name>
<reference evidence="1" key="1">
    <citation type="submission" date="2018-05" db="EMBL/GenBank/DDBJ databases">
        <authorList>
            <person name="Lanie J.A."/>
            <person name="Ng W.-L."/>
            <person name="Kazmierczak K.M."/>
            <person name="Andrzejewski T.M."/>
            <person name="Davidsen T.M."/>
            <person name="Wayne K.J."/>
            <person name="Tettelin H."/>
            <person name="Glass J.I."/>
            <person name="Rusch D."/>
            <person name="Podicherti R."/>
            <person name="Tsui H.-C.T."/>
            <person name="Winkler M.E."/>
        </authorList>
    </citation>
    <scope>NUCLEOTIDE SEQUENCE</scope>
</reference>
<protein>
    <recommendedName>
        <fullName evidence="2">Bulb-type lectin domain-containing protein</fullName>
    </recommendedName>
</protein>
<dbReference type="PANTHER" id="PTHR42754:SF1">
    <property type="entry name" value="LIPOPROTEIN"/>
    <property type="match status" value="1"/>
</dbReference>
<evidence type="ECO:0008006" key="2">
    <source>
        <dbReference type="Google" id="ProtNLM"/>
    </source>
</evidence>
<dbReference type="SUPFAM" id="SSF63829">
    <property type="entry name" value="Calcium-dependent phosphotriesterase"/>
    <property type="match status" value="1"/>
</dbReference>
<gene>
    <name evidence="1" type="ORF">METZ01_LOCUS155407</name>
</gene>
<dbReference type="Pfam" id="PF17164">
    <property type="entry name" value="DUF5122"/>
    <property type="match status" value="6"/>
</dbReference>
<dbReference type="Gene3D" id="2.80.10.50">
    <property type="match status" value="3"/>
</dbReference>
<sequence>MRLSGGDSWRHAGKRVCALVTVLLLVVAVPSAGAAPGDLDSGFSSDGKLLTDIGTTDSGRAVAIQSDGKIVVAGYALMGGSYDFAVARFDSDGSLDTAFSSDGLVAVDLSSTHELAYGVAIQSDGKILIVGTTDYGGVNTDFGVIRLTPTGALDTTFSSDGIVAVGVGSGNDYATDVEIASDGDVVIVGYGHNGSNWDVAAIRLDSSGNLDTGFSSDGKALYAVGSGHDYGYGLDIASVGDLLVTGSSHNGSDDDVLVLRLDGNGNLDTAFDADGIWTADIGSGTADVGWGIIEASDGDVLVGGSSDGGDDDVLAVRLTASGVPDTAFSGDGKVTVAIGSANDVGYGISEQVDGSVVVAGTSYDGSAEDVAVVRFTASGVLDTTFSGDGKLTTSIGSG</sequence>
<organism evidence="1">
    <name type="scientific">marine metagenome</name>
    <dbReference type="NCBI Taxonomy" id="408172"/>
    <lineage>
        <taxon>unclassified sequences</taxon>
        <taxon>metagenomes</taxon>
        <taxon>ecological metagenomes</taxon>
    </lineage>
</organism>
<dbReference type="InterPro" id="IPR013431">
    <property type="entry name" value="Delta_60_rpt"/>
</dbReference>
<proteinExistence type="predicted"/>
<dbReference type="AlphaFoldDB" id="A0A382ANG0"/>
<feature type="non-terminal residue" evidence="1">
    <location>
        <position position="398"/>
    </location>
</feature>
<dbReference type="PANTHER" id="PTHR42754">
    <property type="entry name" value="ENDOGLUCANASE"/>
    <property type="match status" value="1"/>
</dbReference>